<gene>
    <name evidence="1" type="ORF">ACFQRF_26915</name>
</gene>
<dbReference type="EMBL" id="JBHTBH010000020">
    <property type="protein sequence ID" value="MFC7331379.1"/>
    <property type="molecule type" value="Genomic_DNA"/>
</dbReference>
<accession>A0ABW2KN47</accession>
<proteinExistence type="predicted"/>
<name>A0ABW2KN47_9ACTN</name>
<dbReference type="RefSeq" id="WP_379874188.1">
    <property type="nucleotide sequence ID" value="NZ_JBHTBH010000020.1"/>
</dbReference>
<organism evidence="1 2">
    <name type="scientific">Marinactinospora rubrisoli</name>
    <dbReference type="NCBI Taxonomy" id="2715399"/>
    <lineage>
        <taxon>Bacteria</taxon>
        <taxon>Bacillati</taxon>
        <taxon>Actinomycetota</taxon>
        <taxon>Actinomycetes</taxon>
        <taxon>Streptosporangiales</taxon>
        <taxon>Nocardiopsidaceae</taxon>
        <taxon>Marinactinospora</taxon>
    </lineage>
</organism>
<evidence type="ECO:0000313" key="1">
    <source>
        <dbReference type="EMBL" id="MFC7331379.1"/>
    </source>
</evidence>
<comment type="caution">
    <text evidence="1">The sequence shown here is derived from an EMBL/GenBank/DDBJ whole genome shotgun (WGS) entry which is preliminary data.</text>
</comment>
<evidence type="ECO:0000313" key="2">
    <source>
        <dbReference type="Proteomes" id="UP001596540"/>
    </source>
</evidence>
<keyword evidence="2" id="KW-1185">Reference proteome</keyword>
<reference evidence="2" key="1">
    <citation type="journal article" date="2019" name="Int. J. Syst. Evol. Microbiol.">
        <title>The Global Catalogue of Microorganisms (GCM) 10K type strain sequencing project: providing services to taxonomists for standard genome sequencing and annotation.</title>
        <authorList>
            <consortium name="The Broad Institute Genomics Platform"/>
            <consortium name="The Broad Institute Genome Sequencing Center for Infectious Disease"/>
            <person name="Wu L."/>
            <person name="Ma J."/>
        </authorList>
    </citation>
    <scope>NUCLEOTIDE SEQUENCE [LARGE SCALE GENOMIC DNA]</scope>
    <source>
        <strain evidence="2">CGMCC 4.7382</strain>
    </source>
</reference>
<dbReference type="Proteomes" id="UP001596540">
    <property type="component" value="Unassembled WGS sequence"/>
</dbReference>
<sequence length="202" mass="22957">MTDWIRTIRREEERQIRQRASSANRRAAAIEEGQRILGSYRAVAEELGVSPQAVTDARQNAERRTRHEPMADYLELDLPQMGAAVPTEQEWLALPEDERPAAARQAAMAWKLIWIFALRTAEDCHLLAEKVAELGNAHHGDRAALREAMRETLPEWGKHLLTEDDHLVLMHLMADLSKAFGATRETALKEHEIWQDRADGPA</sequence>
<protein>
    <submittedName>
        <fullName evidence="1">Uncharacterized protein</fullName>
    </submittedName>
</protein>